<dbReference type="InterPro" id="IPR003598">
    <property type="entry name" value="Ig_sub2"/>
</dbReference>
<evidence type="ECO:0000256" key="2">
    <source>
        <dbReference type="ARBA" id="ARBA00022692"/>
    </source>
</evidence>
<keyword evidence="6" id="KW-0472">Membrane</keyword>
<dbReference type="STRING" id="1676925.ENSPKIP00000038635"/>
<evidence type="ECO:0000256" key="9">
    <source>
        <dbReference type="SAM" id="SignalP"/>
    </source>
</evidence>
<dbReference type="GeneTree" id="ENSGT00940000155177"/>
<keyword evidence="4" id="KW-0677">Repeat</keyword>
<feature type="domain" description="Ig-like" evidence="10">
    <location>
        <begin position="444"/>
        <end position="547"/>
    </location>
</feature>
<dbReference type="Pfam" id="PF13927">
    <property type="entry name" value="Ig_3"/>
    <property type="match status" value="1"/>
</dbReference>
<feature type="chain" id="PRO_5017203132" evidence="9">
    <location>
        <begin position="35"/>
        <end position="1108"/>
    </location>
</feature>
<dbReference type="SMART" id="SM00406">
    <property type="entry name" value="IGv"/>
    <property type="match status" value="6"/>
</dbReference>
<dbReference type="Ensembl" id="ENSPKIT00000019629.1">
    <property type="protein sequence ID" value="ENSPKIP00000038635.1"/>
    <property type="gene ID" value="ENSPKIG00000016328.1"/>
</dbReference>
<evidence type="ECO:0000313" key="12">
    <source>
        <dbReference type="Proteomes" id="UP000261540"/>
    </source>
</evidence>
<organism evidence="11 12">
    <name type="scientific">Paramormyrops kingsleyae</name>
    <dbReference type="NCBI Taxonomy" id="1676925"/>
    <lineage>
        <taxon>Eukaryota</taxon>
        <taxon>Metazoa</taxon>
        <taxon>Chordata</taxon>
        <taxon>Craniata</taxon>
        <taxon>Vertebrata</taxon>
        <taxon>Euteleostomi</taxon>
        <taxon>Actinopterygii</taxon>
        <taxon>Neopterygii</taxon>
        <taxon>Teleostei</taxon>
        <taxon>Osteoglossocephala</taxon>
        <taxon>Osteoglossomorpha</taxon>
        <taxon>Osteoglossiformes</taxon>
        <taxon>Mormyridae</taxon>
        <taxon>Paramormyrops</taxon>
    </lineage>
</organism>
<dbReference type="CDD" id="cd00099">
    <property type="entry name" value="IgV"/>
    <property type="match status" value="3"/>
</dbReference>
<evidence type="ECO:0000256" key="4">
    <source>
        <dbReference type="ARBA" id="ARBA00022737"/>
    </source>
</evidence>
<dbReference type="PANTHER" id="PTHR12207:SF25">
    <property type="entry name" value="IMMUNOGLOBULIN SUPERFAMILY MEMBER 2"/>
    <property type="match status" value="1"/>
</dbReference>
<dbReference type="SUPFAM" id="SSF48726">
    <property type="entry name" value="Immunoglobulin"/>
    <property type="match status" value="7"/>
</dbReference>
<feature type="domain" description="Ig-like" evidence="10">
    <location>
        <begin position="814"/>
        <end position="929"/>
    </location>
</feature>
<feature type="signal peptide" evidence="9">
    <location>
        <begin position="1"/>
        <end position="34"/>
    </location>
</feature>
<dbReference type="PANTHER" id="PTHR12207">
    <property type="entry name" value="V-SET AND TRANSMEMBRANE DOMAIN-CONTAINING PROTEIN"/>
    <property type="match status" value="1"/>
</dbReference>
<keyword evidence="3 9" id="KW-0732">Signal</keyword>
<comment type="subcellular location">
    <subcellularLocation>
        <location evidence="1">Membrane</location>
        <topology evidence="1">Single-pass type I membrane protein</topology>
    </subcellularLocation>
</comment>
<feature type="domain" description="Ig-like" evidence="10">
    <location>
        <begin position="297"/>
        <end position="397"/>
    </location>
</feature>
<evidence type="ECO:0000256" key="7">
    <source>
        <dbReference type="ARBA" id="ARBA00023157"/>
    </source>
</evidence>
<name>A0A3B3T7K6_9TELE</name>
<keyword evidence="7" id="KW-1015">Disulfide bond</keyword>
<dbReference type="InterPro" id="IPR003599">
    <property type="entry name" value="Ig_sub"/>
</dbReference>
<dbReference type="InterPro" id="IPR007110">
    <property type="entry name" value="Ig-like_dom"/>
</dbReference>
<evidence type="ECO:0000256" key="1">
    <source>
        <dbReference type="ARBA" id="ARBA00004479"/>
    </source>
</evidence>
<dbReference type="InterPro" id="IPR036179">
    <property type="entry name" value="Ig-like_dom_sf"/>
</dbReference>
<sequence>METPERLERIPRRLRVSLLLLCLSTAVQWDVCESQRVIDINKGPLYRAAGYPLEISCNVSNVASYTRQHFEFSIYKLAQPNQPINIISTKDPNFAYAKYSTRVRTKDIEIERKSDFSVLLHIKSTDDLDAGEYECSTPNPDGLYYGSYAEKTKINIIQDTLSASSDDIDLSKTEGESLMLDCEVSTQSFQHTHLSVTWYLQAAGDSQPHPIIQLDRDFSLKPGEGFEERYHTGLLSFNKVGGTTYRLALSKVQVNDQGTIFCEGSEWIQDPDLSWYRLAYKRTNGTNLQIQPMTADPDFFSVHLETPKEGVREGELLKMKCTVEAQNLPDRYFTVAWLRLGKEVARVGPTGVPSVTQDYERREQEGEVSVVKKSDKDYMLFFRPVRLEDQGEYQCKIWRDNKGEAGAFIQGPSNESKVENVRITVTESNLTVTSPSLMVTTIHGSVLQVSCTVTGAKGQVSVTWQHMDGQGPFSDVITLNQNGIMDPALRFQQRMEMGDVQVHRVSASSFTLKIANAQPTDSGTYKCIASDWVTDSNGNLKKADSKSQELKAIVQPIRSLIRASLSGRKVQEAKENDTLELICKVKRPKIPLSVTWKFKHENATSEEEIVSLLHTGDIRWYKESHTYQPKAEVQEEETSFTLKMYRASISEAGSYQCVIETFLRQVQVSSIPSNHLRVIITRPVSTLSITMGPPSPLKYNANSDVLMECRILKSTVNSSRFSVSWLVQREGKGHHTLLSMDHDSVTSGIQGEKRFSLMRSEAQLYTLMIRQAKPSDNGLHYCQVEEWLQDPHGVWYTLSSQSASVELIVTLQQSEFRLMKNNIEISVAENHPVTINCTLGSGSTTSLSHYSITWNFNEVNSSDTLVLAKFGPRGELDPATVVPQGMSFYRTALDTFRLTIQKARVNDSGNYSCWVEEHQLGPESTLLLKASDESGVTRVSVESTGMSLFIHSVGVAQSFTLNGHIRFHFKTLLFTYTALNNLASPVCLTSSCPTSPLMLLHLPLLGSSLFLLPDSAASPGCLLVSGIPLRLISVTLCLSPSLQISSSNQVSEASQFPPFCFLLLDVFRITVLLITVCWLQLSVSMSISSPYSFKSPSLFHVIITKESR</sequence>
<dbReference type="Pfam" id="PF07686">
    <property type="entry name" value="V-set"/>
    <property type="match status" value="3"/>
</dbReference>
<keyword evidence="2" id="KW-0812">Transmembrane</keyword>
<evidence type="ECO:0000256" key="8">
    <source>
        <dbReference type="ARBA" id="ARBA00023319"/>
    </source>
</evidence>
<feature type="domain" description="Ig-like" evidence="10">
    <location>
        <begin position="174"/>
        <end position="274"/>
    </location>
</feature>
<dbReference type="SMART" id="SM00408">
    <property type="entry name" value="IGc2"/>
    <property type="match status" value="4"/>
</dbReference>
<evidence type="ECO:0000259" key="10">
    <source>
        <dbReference type="PROSITE" id="PS50835"/>
    </source>
</evidence>
<dbReference type="InterPro" id="IPR013106">
    <property type="entry name" value="Ig_V-set"/>
</dbReference>
<dbReference type="PROSITE" id="PS50835">
    <property type="entry name" value="IG_LIKE"/>
    <property type="match status" value="6"/>
</dbReference>
<dbReference type="Proteomes" id="UP000261540">
    <property type="component" value="Unplaced"/>
</dbReference>
<dbReference type="FunFam" id="2.60.40.10:FF:000491">
    <property type="entry name" value="Immunoglobulin superfamily, member 3"/>
    <property type="match status" value="1"/>
</dbReference>
<feature type="domain" description="Ig-like" evidence="10">
    <location>
        <begin position="556"/>
        <end position="669"/>
    </location>
</feature>
<evidence type="ECO:0000313" key="11">
    <source>
        <dbReference type="Ensembl" id="ENSPKIP00000038635.1"/>
    </source>
</evidence>
<feature type="domain" description="Ig-like" evidence="10">
    <location>
        <begin position="683"/>
        <end position="810"/>
    </location>
</feature>
<keyword evidence="5" id="KW-1133">Transmembrane helix</keyword>
<evidence type="ECO:0000256" key="5">
    <source>
        <dbReference type="ARBA" id="ARBA00022989"/>
    </source>
</evidence>
<protein>
    <submittedName>
        <fullName evidence="11">Immunoglobulin superfamily, member 3-like</fullName>
    </submittedName>
</protein>
<dbReference type="GO" id="GO:0016020">
    <property type="term" value="C:membrane"/>
    <property type="evidence" value="ECO:0007669"/>
    <property type="project" value="UniProtKB-SubCell"/>
</dbReference>
<evidence type="ECO:0000256" key="3">
    <source>
        <dbReference type="ARBA" id="ARBA00022729"/>
    </source>
</evidence>
<proteinExistence type="predicted"/>
<keyword evidence="12" id="KW-1185">Reference proteome</keyword>
<dbReference type="SMART" id="SM00409">
    <property type="entry name" value="IG"/>
    <property type="match status" value="7"/>
</dbReference>
<accession>A0A3B3T7K6</accession>
<reference evidence="11" key="2">
    <citation type="submission" date="2025-09" db="UniProtKB">
        <authorList>
            <consortium name="Ensembl"/>
        </authorList>
    </citation>
    <scope>IDENTIFICATION</scope>
</reference>
<dbReference type="InterPro" id="IPR051102">
    <property type="entry name" value="IgSF_V-set/TM_domain"/>
</dbReference>
<dbReference type="Gene3D" id="2.60.40.10">
    <property type="entry name" value="Immunoglobulins"/>
    <property type="match status" value="7"/>
</dbReference>
<keyword evidence="8" id="KW-0393">Immunoglobulin domain</keyword>
<evidence type="ECO:0000256" key="6">
    <source>
        <dbReference type="ARBA" id="ARBA00023136"/>
    </source>
</evidence>
<reference evidence="11" key="1">
    <citation type="submission" date="2025-08" db="UniProtKB">
        <authorList>
            <consortium name="Ensembl"/>
        </authorList>
    </citation>
    <scope>IDENTIFICATION</scope>
</reference>
<dbReference type="AlphaFoldDB" id="A0A3B3T7K6"/>
<dbReference type="InterPro" id="IPR013783">
    <property type="entry name" value="Ig-like_fold"/>
</dbReference>
<dbReference type="FunFam" id="2.60.40.10:FF:000191">
    <property type="entry name" value="Immunoglobulin superfamily member 3"/>
    <property type="match status" value="1"/>
</dbReference>